<name>A0A0H2RIX2_9AGAM</name>
<sequence length="195" mass="22665">MPMPTPRASISVERRSAKEKKIQRTKDDEITQEIYDLLPSKRENKAHPRSGVDLLGWYHSGGPEGANRELPWSLEYSFFAIKVYDGDNKLFSISDNAHLNPDITSTRGLDCLFHDIFANGWTDLYPRIDTPPYVTPITMQIKKIEISDDPHEISRFFSVHVQVLFHYKTHAMLGIRYEMDWKPIVLGILKSDFRW</sequence>
<accession>A0A0H2RIX2</accession>
<feature type="compositionally biased region" description="Basic and acidic residues" evidence="1">
    <location>
        <begin position="12"/>
        <end position="25"/>
    </location>
</feature>
<gene>
    <name evidence="2" type="ORF">SCHPADRAFT_445994</name>
</gene>
<keyword evidence="3" id="KW-1185">Reference proteome</keyword>
<organism evidence="2 3">
    <name type="scientific">Schizopora paradoxa</name>
    <dbReference type="NCBI Taxonomy" id="27342"/>
    <lineage>
        <taxon>Eukaryota</taxon>
        <taxon>Fungi</taxon>
        <taxon>Dikarya</taxon>
        <taxon>Basidiomycota</taxon>
        <taxon>Agaricomycotina</taxon>
        <taxon>Agaricomycetes</taxon>
        <taxon>Hymenochaetales</taxon>
        <taxon>Schizoporaceae</taxon>
        <taxon>Schizopora</taxon>
    </lineage>
</organism>
<evidence type="ECO:0000313" key="3">
    <source>
        <dbReference type="Proteomes" id="UP000053477"/>
    </source>
</evidence>
<reference evidence="2 3" key="1">
    <citation type="submission" date="2015-04" db="EMBL/GenBank/DDBJ databases">
        <title>Complete genome sequence of Schizopora paradoxa KUC8140, a cosmopolitan wood degrader in East Asia.</title>
        <authorList>
            <consortium name="DOE Joint Genome Institute"/>
            <person name="Min B."/>
            <person name="Park H."/>
            <person name="Jang Y."/>
            <person name="Kim J.-J."/>
            <person name="Kim K.H."/>
            <person name="Pangilinan J."/>
            <person name="Lipzen A."/>
            <person name="Riley R."/>
            <person name="Grigoriev I.V."/>
            <person name="Spatafora J.W."/>
            <person name="Choi I.-G."/>
        </authorList>
    </citation>
    <scope>NUCLEOTIDE SEQUENCE [LARGE SCALE GENOMIC DNA]</scope>
    <source>
        <strain evidence="2 3">KUC8140</strain>
    </source>
</reference>
<protein>
    <submittedName>
        <fullName evidence="2">Uncharacterized protein</fullName>
    </submittedName>
</protein>
<feature type="region of interest" description="Disordered" evidence="1">
    <location>
        <begin position="1"/>
        <end position="25"/>
    </location>
</feature>
<dbReference type="EMBL" id="KQ085989">
    <property type="protein sequence ID" value="KLO11910.1"/>
    <property type="molecule type" value="Genomic_DNA"/>
</dbReference>
<dbReference type="AlphaFoldDB" id="A0A0H2RIX2"/>
<evidence type="ECO:0000256" key="1">
    <source>
        <dbReference type="SAM" id="MobiDB-lite"/>
    </source>
</evidence>
<dbReference type="InParanoid" id="A0A0H2RIX2"/>
<evidence type="ECO:0000313" key="2">
    <source>
        <dbReference type="EMBL" id="KLO11910.1"/>
    </source>
</evidence>
<dbReference type="Proteomes" id="UP000053477">
    <property type="component" value="Unassembled WGS sequence"/>
</dbReference>
<proteinExistence type="predicted"/>